<evidence type="ECO:0000256" key="1">
    <source>
        <dbReference type="SAM" id="MobiDB-lite"/>
    </source>
</evidence>
<dbReference type="Proteomes" id="UP000800094">
    <property type="component" value="Unassembled WGS sequence"/>
</dbReference>
<dbReference type="PANTHER" id="PTHR14689:SF0">
    <property type="entry name" value="COILED-COIL DOMAIN-CONTAINING PROTEIN 82"/>
    <property type="match status" value="1"/>
</dbReference>
<dbReference type="RefSeq" id="XP_033687301.1">
    <property type="nucleotide sequence ID" value="XM_033823465.1"/>
</dbReference>
<feature type="region of interest" description="Disordered" evidence="1">
    <location>
        <begin position="332"/>
        <end position="374"/>
    </location>
</feature>
<dbReference type="InterPro" id="IPR025451">
    <property type="entry name" value="DUF4211"/>
</dbReference>
<name>A0A6A6IPW1_9PLEO</name>
<dbReference type="AlphaFoldDB" id="A0A6A6IPW1"/>
<evidence type="ECO:0000313" key="4">
    <source>
        <dbReference type="Proteomes" id="UP000800094"/>
    </source>
</evidence>
<evidence type="ECO:0000259" key="2">
    <source>
        <dbReference type="Pfam" id="PF13926"/>
    </source>
</evidence>
<organism evidence="3 4">
    <name type="scientific">Trematosphaeria pertusa</name>
    <dbReference type="NCBI Taxonomy" id="390896"/>
    <lineage>
        <taxon>Eukaryota</taxon>
        <taxon>Fungi</taxon>
        <taxon>Dikarya</taxon>
        <taxon>Ascomycota</taxon>
        <taxon>Pezizomycotina</taxon>
        <taxon>Dothideomycetes</taxon>
        <taxon>Pleosporomycetidae</taxon>
        <taxon>Pleosporales</taxon>
        <taxon>Massarineae</taxon>
        <taxon>Trematosphaeriaceae</taxon>
        <taxon>Trematosphaeria</taxon>
    </lineage>
</organism>
<dbReference type="Pfam" id="PF13926">
    <property type="entry name" value="DUF4211"/>
    <property type="match status" value="1"/>
</dbReference>
<dbReference type="EMBL" id="ML987192">
    <property type="protein sequence ID" value="KAF2252297.1"/>
    <property type="molecule type" value="Genomic_DNA"/>
</dbReference>
<sequence>MFGSSDVEVISSGTSSAGDESEEEVQPRSSKKSRRHTKPVEDSDEEEIQPRSQRRRIARLAATPEEESEGEEQEGDEEQDELQEELAFLQSSPLQDRGRLRSRQDKPKSEREKALEALKKRRAGTGEPSSSATPGRNRRVVVDSDPDSDLEIIDEEPDSDVEEEEEEEEEDEGGQETNALDMFQEDNEDADFIDDDANAPIGAPADFAGLPLEFSSVSRKKPRELFKYAVEWMVQKKINPAFSSNDELYVLTFRKLDDEVTGLANSKFHSSVWTADFTRAIRARPDLTINELGGVSRLMSIVEPRCEACNRKHNATWELSLTGTPYHKETLEPLTEDSEDSSDPDSDSDSALSSTASDAALNGEKPTYNAQGERLPPESKIFTLGSTCKANAQVAHTLYHWRYHLNSWVVDYLVRQGHCSPAKIVQRDKWSVKKREKYANKIVDEMERVGEIKKLYHLYKEQVDFALEARNDYKRGWGRSRG</sequence>
<reference evidence="3" key="1">
    <citation type="journal article" date="2020" name="Stud. Mycol.">
        <title>101 Dothideomycetes genomes: a test case for predicting lifestyles and emergence of pathogens.</title>
        <authorList>
            <person name="Haridas S."/>
            <person name="Albert R."/>
            <person name="Binder M."/>
            <person name="Bloem J."/>
            <person name="Labutti K."/>
            <person name="Salamov A."/>
            <person name="Andreopoulos B."/>
            <person name="Baker S."/>
            <person name="Barry K."/>
            <person name="Bills G."/>
            <person name="Bluhm B."/>
            <person name="Cannon C."/>
            <person name="Castanera R."/>
            <person name="Culley D."/>
            <person name="Daum C."/>
            <person name="Ezra D."/>
            <person name="Gonzalez J."/>
            <person name="Henrissat B."/>
            <person name="Kuo A."/>
            <person name="Liang C."/>
            <person name="Lipzen A."/>
            <person name="Lutzoni F."/>
            <person name="Magnuson J."/>
            <person name="Mondo S."/>
            <person name="Nolan M."/>
            <person name="Ohm R."/>
            <person name="Pangilinan J."/>
            <person name="Park H.-J."/>
            <person name="Ramirez L."/>
            <person name="Alfaro M."/>
            <person name="Sun H."/>
            <person name="Tritt A."/>
            <person name="Yoshinaga Y."/>
            <person name="Zwiers L.-H."/>
            <person name="Turgeon B."/>
            <person name="Goodwin S."/>
            <person name="Spatafora J."/>
            <person name="Crous P."/>
            <person name="Grigoriev I."/>
        </authorList>
    </citation>
    <scope>NUCLEOTIDE SEQUENCE</scope>
    <source>
        <strain evidence="3">CBS 122368</strain>
    </source>
</reference>
<feature type="region of interest" description="Disordered" evidence="1">
    <location>
        <begin position="1"/>
        <end position="178"/>
    </location>
</feature>
<keyword evidence="4" id="KW-1185">Reference proteome</keyword>
<dbReference type="GO" id="GO:0005634">
    <property type="term" value="C:nucleus"/>
    <property type="evidence" value="ECO:0007669"/>
    <property type="project" value="TreeGrafter"/>
</dbReference>
<proteinExistence type="predicted"/>
<feature type="compositionally biased region" description="Acidic residues" evidence="1">
    <location>
        <begin position="144"/>
        <end position="174"/>
    </location>
</feature>
<feature type="compositionally biased region" description="Low complexity" evidence="1">
    <location>
        <begin position="349"/>
        <end position="361"/>
    </location>
</feature>
<feature type="compositionally biased region" description="Basic and acidic residues" evidence="1">
    <location>
        <begin position="96"/>
        <end position="118"/>
    </location>
</feature>
<feature type="compositionally biased region" description="Acidic residues" evidence="1">
    <location>
        <begin position="64"/>
        <end position="84"/>
    </location>
</feature>
<accession>A0A6A6IPW1</accession>
<feature type="compositionally biased region" description="Acidic residues" evidence="1">
    <location>
        <begin position="334"/>
        <end position="348"/>
    </location>
</feature>
<gene>
    <name evidence="3" type="ORF">BU26DRAFT_422576</name>
</gene>
<dbReference type="OrthoDB" id="21499at2759"/>
<dbReference type="GeneID" id="54576795"/>
<protein>
    <recommendedName>
        <fullName evidence="2">DUF4211 domain-containing protein</fullName>
    </recommendedName>
</protein>
<dbReference type="PANTHER" id="PTHR14689">
    <property type="entry name" value="PHORBOL-ESTER_DAG-TYPE DOMAIN-CONTAINING PROTEIN"/>
    <property type="match status" value="1"/>
</dbReference>
<evidence type="ECO:0000313" key="3">
    <source>
        <dbReference type="EMBL" id="KAF2252297.1"/>
    </source>
</evidence>
<feature type="domain" description="DUF4211" evidence="2">
    <location>
        <begin position="191"/>
        <end position="331"/>
    </location>
</feature>